<evidence type="ECO:0000259" key="3">
    <source>
        <dbReference type="Pfam" id="PF10223"/>
    </source>
</evidence>
<keyword evidence="5" id="KW-1185">Reference proteome</keyword>
<gene>
    <name evidence="4" type="ORF">PPROV_001018400</name>
</gene>
<reference evidence="4" key="1">
    <citation type="submission" date="2020-10" db="EMBL/GenBank/DDBJ databases">
        <title>Unveiling of a novel bifunctional photoreceptor, Dualchrome1, isolated from a cosmopolitan green alga.</title>
        <authorList>
            <person name="Suzuki S."/>
            <person name="Kawachi M."/>
        </authorList>
    </citation>
    <scope>NUCLEOTIDE SEQUENCE</scope>
    <source>
        <strain evidence="4">NIES 2893</strain>
    </source>
</reference>
<name>A0A830HVK5_9CHLO</name>
<evidence type="ECO:0000313" key="5">
    <source>
        <dbReference type="Proteomes" id="UP000660262"/>
    </source>
</evidence>
<organism evidence="4 5">
    <name type="scientific">Pycnococcus provasolii</name>
    <dbReference type="NCBI Taxonomy" id="41880"/>
    <lineage>
        <taxon>Eukaryota</taxon>
        <taxon>Viridiplantae</taxon>
        <taxon>Chlorophyta</taxon>
        <taxon>Pseudoscourfieldiophyceae</taxon>
        <taxon>Pseudoscourfieldiales</taxon>
        <taxon>Pycnococcaceae</taxon>
        <taxon>Pycnococcus</taxon>
    </lineage>
</organism>
<protein>
    <recommendedName>
        <fullName evidence="3">Menorin-like domain-containing protein</fullName>
    </recommendedName>
</protein>
<dbReference type="PANTHER" id="PTHR21184:SF6">
    <property type="entry name" value="CONSERVED PLASMA MEMBRANE PROTEIN"/>
    <property type="match status" value="1"/>
</dbReference>
<dbReference type="PANTHER" id="PTHR21184">
    <property type="entry name" value="MENORIN (DENDRITIC BRANCHING PROTEIN)"/>
    <property type="match status" value="1"/>
</dbReference>
<dbReference type="Pfam" id="PF10223">
    <property type="entry name" value="Menorin_N"/>
    <property type="match status" value="1"/>
</dbReference>
<comment type="similarity">
    <text evidence="1">Belongs to the menorin family.</text>
</comment>
<dbReference type="OrthoDB" id="413402at2759"/>
<dbReference type="GO" id="GO:0005615">
    <property type="term" value="C:extracellular space"/>
    <property type="evidence" value="ECO:0007669"/>
    <property type="project" value="TreeGrafter"/>
</dbReference>
<evidence type="ECO:0000256" key="2">
    <source>
        <dbReference type="SAM" id="MobiDB-lite"/>
    </source>
</evidence>
<dbReference type="Proteomes" id="UP000660262">
    <property type="component" value="Unassembled WGS sequence"/>
</dbReference>
<evidence type="ECO:0000313" key="4">
    <source>
        <dbReference type="EMBL" id="GHP11456.1"/>
    </source>
</evidence>
<feature type="domain" description="Menorin-like" evidence="3">
    <location>
        <begin position="37"/>
        <end position="233"/>
    </location>
</feature>
<proteinExistence type="inferred from homology"/>
<accession>A0A830HVK5</accession>
<dbReference type="InterPro" id="IPR019356">
    <property type="entry name" value="Menorin_dom"/>
</dbReference>
<feature type="compositionally biased region" description="Basic residues" evidence="2">
    <location>
        <begin position="1"/>
        <end position="13"/>
    </location>
</feature>
<dbReference type="AlphaFoldDB" id="A0A830HVK5"/>
<comment type="caution">
    <text evidence="4">The sequence shown here is derived from an EMBL/GenBank/DDBJ whole genome shotgun (WGS) entry which is preliminary data.</text>
</comment>
<dbReference type="EMBL" id="BNJQ01000034">
    <property type="protein sequence ID" value="GHP11456.1"/>
    <property type="molecule type" value="Genomic_DNA"/>
</dbReference>
<sequence length="284" mass="32128">MSAPWKVRRRRRQQQCQQQQGDLVTGGDINTTLTFGVEADVLVHPSHSNTPVMCHPPYDASRVDITLSEFIARLDDVIRKDGIPNNVRLIVKLDFKNVEAVRPSLDIINAHSLHAQRNVEVWLNADILLGPGHPQKSRNPTVPPHEFISLCTSALPTCTLSLGWTHGEGTPLGYTPHMAQEIVAVTNTLKQHVTLAASAMHLYATPTSTRNELLRHFSQQDETTRGRRTLTLWGPAPFLVRRWFRRLPRDTTYVDVAAASWKAEFAAWYIALWRLLGYHDVRLL</sequence>
<evidence type="ECO:0000256" key="1">
    <source>
        <dbReference type="ARBA" id="ARBA00044953"/>
    </source>
</evidence>
<feature type="region of interest" description="Disordered" evidence="2">
    <location>
        <begin position="1"/>
        <end position="23"/>
    </location>
</feature>